<dbReference type="PROSITE" id="PS00135">
    <property type="entry name" value="TRYPSIN_SER"/>
    <property type="match status" value="1"/>
</dbReference>
<dbReference type="GO" id="GO:0005615">
    <property type="term" value="C:extracellular space"/>
    <property type="evidence" value="ECO:0007669"/>
    <property type="project" value="TreeGrafter"/>
</dbReference>
<name>A0A9W7GIR8_9STRA</name>
<dbReference type="CDD" id="cd00190">
    <property type="entry name" value="Tryp_SPc"/>
    <property type="match status" value="1"/>
</dbReference>
<keyword evidence="8" id="KW-0325">Glycoprotein</keyword>
<dbReference type="SMART" id="SM00004">
    <property type="entry name" value="NL"/>
    <property type="match status" value="4"/>
</dbReference>
<evidence type="ECO:0000256" key="9">
    <source>
        <dbReference type="PROSITE-ProRule" id="PRU00076"/>
    </source>
</evidence>
<dbReference type="PROSITE" id="PS00022">
    <property type="entry name" value="EGF_1"/>
    <property type="match status" value="1"/>
</dbReference>
<dbReference type="InterPro" id="IPR033116">
    <property type="entry name" value="TRYPSIN_SER"/>
</dbReference>
<sequence length="2074" mass="220957">MQRRTDTLSAERKRNMFAISFSLLVAGTTLFGKVVYESFKSSVSDVAGDVMTHDTVQVKTSELAAAVVQHVLTDETVKRKASGFLKQASEEEGTREAIVSLVRMVAADKEVRDALGGLVGRVWGDLVGDKEIISMTAQLLTEALRDEKTLKAATELVVKLCKDPAVAAAATELVASMGSVNSVQTSTNNLLMGASHAVMNDPGVMEHSKEFVADVVADDAIQRTGGDALWNTITYSVRPGIASLLAGVGVAFLGIGVFALGRGGYMEEVQARSPSHAADLFFQTFAKDHYSAAEVTEIEKYHKLARDAGLGSVPRSLIVEGENSVRGKFRWMTALIAPSASGYYHFCGASLIHEKYVLTAAHCVEGTDLTGGGMTVAIGRYQLNNVTEHGQVMNVKAVYQHPDYNPNTMLADVAILELPEAVTHPYIRTVPLVTDEVSETLRHGSIVTVSGWGALSSSSTPPSRRSLLSCDVPNPDFIGDGWCDKGVEYNSMGCGYDGGDCCPTTCTCTASTPGCYANCGSNGYDCKDPENGGARPTCQADSTVLGDGYCDSGEANSEICGWDGGDCCESSCSSSDLNDCGVNGYTCLDPVRTDNNVQFCAPGCPTDWSLDDVCNDACNVASCNFDGGACTTDSNANHVLVSTSETASSILKEVSMPLVSYEKCNAAYLAGGGGGVTTDTVCAGLPEGGPDSCQGDSGGPLMYSYDNQFYQVGVVSWGIGCGWAGYYGVYASVDFYRPWIENFLVDFPFAVLEYDDNLNALPGLFGNQMLTPTGGEDAYPITLKNTAAASGLVLDIALSVSHSAWNVDTTSCSLEGIGNVCTVIVTFNPTTIATRLTNSLVITTTHNSVSITETLDFRALVVSRFDSANTIHPGISFYLTGGSPWEFLATSDFDDLEELDSLGSVSVTPPKLDNDQNSCITTHIDGPDVLSFSWATHCELGYDFMKLYVGFEQVDLITGVTPWVSETHVIPTGSQRVTICYVKDDGNEFGLDEGYLGGVELASFDGCGLGEAAGLDVSCSCHGIPGDGASCTCLDNWGGSDCSILACDEDCVNGVCTMVGGSPQCVCNTGFGGSDCSNADSTCTTSVIVEVSTKKFSQDNGWTISKLETGGNWVVVGREMVGSFQDDGLYKTQVCLNPGVHRLTVSDVEGDGWHGGTIGVKSGGEDAVLVETIEVGPNAKAEIFVISEDASATCSDGLQNGPESDVDCGATCGKCGFRKKCYSDNDCLLGVCMKDPEGSNNLKICGDVGISPLKPESYEVVLGGSTLEIEFGVASEIDNGWRIDVDVESLDGGVVVEAARGAAWSSSSGTGSVSVSLGMFLPTGLYRCKLSWSGEDGAFIYSDPFQLSGSSIILIEPSGEERLVGGMTLNVKALTGGFVGFISLFLQKEGEDALMDVGDWEAKVGSSNEINIMIPRTLSMGRWKVVAMPVEDKAAGGAYLISYSAWFWVNEDPNIVVLEPLAESVYVGGKEMNLEWTGSIPMSGGLGVKLKSRECGEELWAEVLNSKDSLRGKLDLTLPHLSSAMWVTVEVGGNGVEDAVDVLLRPEITCRAGCFEDLRGDGVCHPQCDTYACGFDDGDCCSPAAEVEGGEEVGGEEGEEGEEGEDCLEVVVGVWIGAYGSEVTWEIPGTCPPLYGGAGEYGRVGWYNVSACIPLGLQTLRGYDSVGDGWGESFVVIDAVKGEGGNEREEVTGVLVVEGTGEEFLFELCEGNECGSDKGCNDDGVRLTTGGNVCAFPFLMNGVMRYDCVEDGSGIIGLEVCATEIDPCSCAHDGVSGEIQTSRKGCASGERESIDLACKAEHAGAGKEAWCYVVNPIMCARMGADEREIKGLEAVLYYDSARYGGAGWRYCDVDAENHIDNFVGELASCELCEPLEEAIDVMFYVYAGVTGGLVSLCILFCLVRLWCAERQEVKKVSSKFRETSVALRVANQEVEMLKRESERLKEARKANLMNATFTREEAKHINVTTSISGFGVREKMSKKARGLGEKFKLRSFRNSGSNIVDSPESKSPREDVMIKVQLDQAEAEIKRLKGVVEEYEADVENPKAEIKKLRDKVRQLEVQNAVHTRRQMYG</sequence>
<feature type="transmembrane region" description="Helical" evidence="12">
    <location>
        <begin position="1883"/>
        <end position="1907"/>
    </location>
</feature>
<dbReference type="SUPFAM" id="SSF50494">
    <property type="entry name" value="Trypsin-like serine proteases"/>
    <property type="match status" value="1"/>
</dbReference>
<feature type="domain" description="Peptidase S1" evidence="14">
    <location>
        <begin position="318"/>
        <end position="745"/>
    </location>
</feature>
<dbReference type="SMART" id="SM00181">
    <property type="entry name" value="EGF"/>
    <property type="match status" value="3"/>
</dbReference>
<accession>A0A9W7GIR8</accession>
<evidence type="ECO:0000313" key="15">
    <source>
        <dbReference type="EMBL" id="GMI45008.1"/>
    </source>
</evidence>
<dbReference type="InterPro" id="IPR001254">
    <property type="entry name" value="Trypsin_dom"/>
</dbReference>
<feature type="domain" description="EGF-like" evidence="13">
    <location>
        <begin position="1043"/>
        <end position="1077"/>
    </location>
</feature>
<evidence type="ECO:0000256" key="7">
    <source>
        <dbReference type="ARBA" id="ARBA00023157"/>
    </source>
</evidence>
<evidence type="ECO:0000256" key="11">
    <source>
        <dbReference type="SAM" id="Coils"/>
    </source>
</evidence>
<evidence type="ECO:0000256" key="5">
    <source>
        <dbReference type="ARBA" id="ARBA00022801"/>
    </source>
</evidence>
<dbReference type="Proteomes" id="UP001165065">
    <property type="component" value="Unassembled WGS sequence"/>
</dbReference>
<comment type="caution">
    <text evidence="15">The sequence shown here is derived from an EMBL/GenBank/DDBJ whole genome shotgun (WGS) entry which is preliminary data.</text>
</comment>
<dbReference type="PANTHER" id="PTHR24264:SF69">
    <property type="entry name" value="TRYPSIN-3"/>
    <property type="match status" value="1"/>
</dbReference>
<dbReference type="SMART" id="SM00020">
    <property type="entry name" value="Tryp_SPc"/>
    <property type="match status" value="1"/>
</dbReference>
<keyword evidence="4" id="KW-0677">Repeat</keyword>
<dbReference type="InterPro" id="IPR050127">
    <property type="entry name" value="Serine_Proteases_S1"/>
</dbReference>
<dbReference type="EMBL" id="BRYA01000234">
    <property type="protein sequence ID" value="GMI45008.1"/>
    <property type="molecule type" value="Genomic_DNA"/>
</dbReference>
<evidence type="ECO:0000259" key="14">
    <source>
        <dbReference type="PROSITE" id="PS50240"/>
    </source>
</evidence>
<organism evidence="15 16">
    <name type="scientific">Triparma columacea</name>
    <dbReference type="NCBI Taxonomy" id="722753"/>
    <lineage>
        <taxon>Eukaryota</taxon>
        <taxon>Sar</taxon>
        <taxon>Stramenopiles</taxon>
        <taxon>Ochrophyta</taxon>
        <taxon>Bolidophyceae</taxon>
        <taxon>Parmales</taxon>
        <taxon>Triparmaceae</taxon>
        <taxon>Triparma</taxon>
    </lineage>
</organism>
<dbReference type="Gene3D" id="3.30.300.320">
    <property type="match status" value="1"/>
</dbReference>
<keyword evidence="3 10" id="KW-0645">Protease</keyword>
<keyword evidence="16" id="KW-1185">Reference proteome</keyword>
<dbReference type="GO" id="GO:0006508">
    <property type="term" value="P:proteolysis"/>
    <property type="evidence" value="ECO:0007669"/>
    <property type="project" value="UniProtKB-KW"/>
</dbReference>
<reference evidence="16" key="1">
    <citation type="journal article" date="2023" name="Commun. Biol.">
        <title>Genome analysis of Parmales, the sister group of diatoms, reveals the evolutionary specialization of diatoms from phago-mixotrophs to photoautotrophs.</title>
        <authorList>
            <person name="Ban H."/>
            <person name="Sato S."/>
            <person name="Yoshikawa S."/>
            <person name="Yamada K."/>
            <person name="Nakamura Y."/>
            <person name="Ichinomiya M."/>
            <person name="Sato N."/>
            <person name="Blanc-Mathieu R."/>
            <person name="Endo H."/>
            <person name="Kuwata A."/>
            <person name="Ogata H."/>
        </authorList>
    </citation>
    <scope>NUCLEOTIDE SEQUENCE [LARGE SCALE GENOMIC DNA]</scope>
</reference>
<evidence type="ECO:0000256" key="12">
    <source>
        <dbReference type="SAM" id="Phobius"/>
    </source>
</evidence>
<evidence type="ECO:0000256" key="6">
    <source>
        <dbReference type="ARBA" id="ARBA00023026"/>
    </source>
</evidence>
<keyword evidence="12" id="KW-0472">Membrane</keyword>
<evidence type="ECO:0000259" key="13">
    <source>
        <dbReference type="PROSITE" id="PS50026"/>
    </source>
</evidence>
<feature type="coiled-coil region" evidence="11">
    <location>
        <begin position="2022"/>
        <end position="2070"/>
    </location>
</feature>
<keyword evidence="11" id="KW-0175">Coiled coil</keyword>
<keyword evidence="6" id="KW-0843">Virulence</keyword>
<dbReference type="Pfam" id="PF00089">
    <property type="entry name" value="Trypsin"/>
    <property type="match status" value="2"/>
</dbReference>
<dbReference type="InterPro" id="IPR043504">
    <property type="entry name" value="Peptidase_S1_PA_chymotrypsin"/>
</dbReference>
<proteinExistence type="predicted"/>
<keyword evidence="9" id="KW-0245">EGF-like domain</keyword>
<evidence type="ECO:0000313" key="16">
    <source>
        <dbReference type="Proteomes" id="UP001165065"/>
    </source>
</evidence>
<keyword evidence="12" id="KW-0812">Transmembrane</keyword>
<evidence type="ECO:0000256" key="2">
    <source>
        <dbReference type="ARBA" id="ARBA00022525"/>
    </source>
</evidence>
<dbReference type="GO" id="GO:0004252">
    <property type="term" value="F:serine-type endopeptidase activity"/>
    <property type="evidence" value="ECO:0007669"/>
    <property type="project" value="InterPro"/>
</dbReference>
<dbReference type="InterPro" id="IPR000800">
    <property type="entry name" value="Notch_dom"/>
</dbReference>
<dbReference type="OrthoDB" id="10051896at2759"/>
<dbReference type="PROSITE" id="PS00134">
    <property type="entry name" value="TRYPSIN_HIS"/>
    <property type="match status" value="1"/>
</dbReference>
<dbReference type="FunFam" id="2.40.10.10:FF:000068">
    <property type="entry name" value="transmembrane protease serine 2"/>
    <property type="match status" value="1"/>
</dbReference>
<keyword evidence="12" id="KW-1133">Transmembrane helix</keyword>
<keyword evidence="5 10" id="KW-0378">Hydrolase</keyword>
<evidence type="ECO:0000256" key="4">
    <source>
        <dbReference type="ARBA" id="ARBA00022737"/>
    </source>
</evidence>
<feature type="disulfide bond" evidence="9">
    <location>
        <begin position="1067"/>
        <end position="1076"/>
    </location>
</feature>
<dbReference type="InterPro" id="IPR018114">
    <property type="entry name" value="TRYPSIN_HIS"/>
</dbReference>
<dbReference type="PROSITE" id="PS50240">
    <property type="entry name" value="TRYPSIN_DOM"/>
    <property type="match status" value="1"/>
</dbReference>
<keyword evidence="10" id="KW-0720">Serine protease</keyword>
<dbReference type="InterPro" id="IPR000742">
    <property type="entry name" value="EGF"/>
</dbReference>
<evidence type="ECO:0000256" key="10">
    <source>
        <dbReference type="RuleBase" id="RU363034"/>
    </source>
</evidence>
<evidence type="ECO:0000256" key="1">
    <source>
        <dbReference type="ARBA" id="ARBA00004613"/>
    </source>
</evidence>
<dbReference type="Gene3D" id="2.40.10.10">
    <property type="entry name" value="Trypsin-like serine proteases"/>
    <property type="match status" value="2"/>
</dbReference>
<evidence type="ECO:0000256" key="3">
    <source>
        <dbReference type="ARBA" id="ARBA00022670"/>
    </source>
</evidence>
<dbReference type="PANTHER" id="PTHR24264">
    <property type="entry name" value="TRYPSIN-RELATED"/>
    <property type="match status" value="1"/>
</dbReference>
<dbReference type="Gene3D" id="2.10.25.10">
    <property type="entry name" value="Laminin"/>
    <property type="match status" value="1"/>
</dbReference>
<dbReference type="InterPro" id="IPR009003">
    <property type="entry name" value="Peptidase_S1_PA"/>
</dbReference>
<comment type="caution">
    <text evidence="9">Lacks conserved residue(s) required for the propagation of feature annotation.</text>
</comment>
<comment type="subcellular location">
    <subcellularLocation>
        <location evidence="1">Secreted</location>
    </subcellularLocation>
</comment>
<keyword evidence="7 9" id="KW-1015">Disulfide bond</keyword>
<evidence type="ECO:0000256" key="8">
    <source>
        <dbReference type="ARBA" id="ARBA00023180"/>
    </source>
</evidence>
<dbReference type="PROSITE" id="PS50026">
    <property type="entry name" value="EGF_3"/>
    <property type="match status" value="1"/>
</dbReference>
<protein>
    <submittedName>
        <fullName evidence="15">Uncharacterized protein</fullName>
    </submittedName>
</protein>
<dbReference type="FunFam" id="2.40.10.10:FF:000002">
    <property type="entry name" value="Transmembrane protease serine"/>
    <property type="match status" value="1"/>
</dbReference>
<keyword evidence="2" id="KW-0964">Secreted</keyword>
<dbReference type="PROSITE" id="PS01186">
    <property type="entry name" value="EGF_2"/>
    <property type="match status" value="1"/>
</dbReference>
<gene>
    <name evidence="15" type="ORF">TrCOL_g7692</name>
</gene>